<dbReference type="EMBL" id="VSSQ01024701">
    <property type="protein sequence ID" value="MPM72366.1"/>
    <property type="molecule type" value="Genomic_DNA"/>
</dbReference>
<evidence type="ECO:0000313" key="2">
    <source>
        <dbReference type="EMBL" id="MPM72366.1"/>
    </source>
</evidence>
<evidence type="ECO:0000259" key="1">
    <source>
        <dbReference type="Pfam" id="PF19580"/>
    </source>
</evidence>
<dbReference type="InterPro" id="IPR005135">
    <property type="entry name" value="Endo/exonuclease/phosphatase"/>
</dbReference>
<dbReference type="AlphaFoldDB" id="A0A645C3H9"/>
<reference evidence="2" key="1">
    <citation type="submission" date="2019-08" db="EMBL/GenBank/DDBJ databases">
        <authorList>
            <person name="Kucharzyk K."/>
            <person name="Murdoch R.W."/>
            <person name="Higgins S."/>
            <person name="Loffler F."/>
        </authorList>
    </citation>
    <scope>NUCLEOTIDE SEQUENCE</scope>
</reference>
<dbReference type="Pfam" id="PF19580">
    <property type="entry name" value="Exo_endo_phos_3"/>
    <property type="match status" value="1"/>
</dbReference>
<proteinExistence type="predicted"/>
<name>A0A645C3H9_9ZZZZ</name>
<protein>
    <recommendedName>
        <fullName evidence="1">Endonuclease/exonuclease/phosphatase domain-containing protein</fullName>
    </recommendedName>
</protein>
<comment type="caution">
    <text evidence="2">The sequence shown here is derived from an EMBL/GenBank/DDBJ whole genome shotgun (WGS) entry which is preliminary data.</text>
</comment>
<feature type="domain" description="Endonuclease/exonuclease/phosphatase" evidence="1">
    <location>
        <begin position="1"/>
        <end position="69"/>
    </location>
</feature>
<dbReference type="GO" id="GO:0003824">
    <property type="term" value="F:catalytic activity"/>
    <property type="evidence" value="ECO:0007669"/>
    <property type="project" value="InterPro"/>
</dbReference>
<sequence length="73" mass="8440">MIDQFIVSKSLISDSSLYVDKKGMDVILFGYLLEKDKEFLGYKPRRTYIGPIYNGGVSDHLPILIKLKKRVQF</sequence>
<accession>A0A645C3H9</accession>
<organism evidence="2">
    <name type="scientific">bioreactor metagenome</name>
    <dbReference type="NCBI Taxonomy" id="1076179"/>
    <lineage>
        <taxon>unclassified sequences</taxon>
        <taxon>metagenomes</taxon>
        <taxon>ecological metagenomes</taxon>
    </lineage>
</organism>
<gene>
    <name evidence="2" type="ORF">SDC9_119340</name>
</gene>